<proteinExistence type="predicted"/>
<name>H2ECQ2_9VIRU</name>
<evidence type="ECO:0000313" key="1">
    <source>
        <dbReference type="EMBL" id="AEX62175.1"/>
    </source>
</evidence>
<organism evidence="1">
    <name type="scientific">Megavirus courdo7</name>
    <dbReference type="NCBI Taxonomy" id="1128135"/>
    <lineage>
        <taxon>Viruses</taxon>
        <taxon>Varidnaviria</taxon>
        <taxon>Bamfordvirae</taxon>
        <taxon>Nucleocytoviricota</taxon>
        <taxon>Megaviricetes</taxon>
        <taxon>Imitervirales</taxon>
        <taxon>Mimiviridae</taxon>
        <taxon>Megamimivirinae</taxon>
        <taxon>Megavirus</taxon>
    </lineage>
</organism>
<accession>H2ECQ2</accession>
<protein>
    <submittedName>
        <fullName evidence="1">Uncharacterized protein</fullName>
    </submittedName>
</protein>
<reference evidence="1" key="1">
    <citation type="submission" date="2011-10" db="EMBL/GenBank/DDBJ databases">
        <title>Provirophages and transpovirons: unique mobilome of giant viruses.</title>
        <authorList>
            <person name="Desnues C."/>
            <person name="LaScola B."/>
            <person name="Yutin N."/>
            <person name="Fournous G."/>
            <person name="Koonin E."/>
            <person name="Raoult D."/>
        </authorList>
    </citation>
    <scope>NUCLEOTIDE SEQUENCE</scope>
    <source>
        <strain evidence="1">Mv13-c7</strain>
    </source>
</reference>
<gene>
    <name evidence="1" type="ORF">c7_R1313</name>
</gene>
<dbReference type="EMBL" id="JN885993">
    <property type="protein sequence ID" value="AEX62175.1"/>
    <property type="molecule type" value="Genomic_DNA"/>
</dbReference>
<sequence length="41" mass="5061">MYCRVCIYFSHKKLFILMVNINKINKCQLANYHFHNEKIEI</sequence>